<comment type="caution">
    <text evidence="1">The sequence shown here is derived from an EMBL/GenBank/DDBJ whole genome shotgun (WGS) entry which is preliminary data.</text>
</comment>
<protein>
    <submittedName>
        <fullName evidence="1">Transcriptional regulator</fullName>
    </submittedName>
</protein>
<proteinExistence type="predicted"/>
<reference evidence="1 2" key="1">
    <citation type="submission" date="2018-03" db="EMBL/GenBank/DDBJ databases">
        <authorList>
            <person name="Nguyen K."/>
            <person name="Fouts D."/>
            <person name="Sutton G."/>
        </authorList>
    </citation>
    <scope>NUCLEOTIDE SEQUENCE [LARGE SCALE GENOMIC DNA]</scope>
    <source>
        <strain evidence="1 2">AU3578</strain>
    </source>
</reference>
<evidence type="ECO:0000313" key="2">
    <source>
        <dbReference type="Proteomes" id="UP000237632"/>
    </source>
</evidence>
<dbReference type="RefSeq" id="WP_060081111.1">
    <property type="nucleotide sequence ID" value="NZ_CADFFA010000026.1"/>
</dbReference>
<dbReference type="AlphaFoldDB" id="A0AA44XXG5"/>
<accession>A0AA44XXG5</accession>
<evidence type="ECO:0000313" key="1">
    <source>
        <dbReference type="EMBL" id="PRH40413.1"/>
    </source>
</evidence>
<sequence>MTQDLRATVRPECLQPARLWMEPTAGEIRLVLDRCGFTRRNASIFLGIEETGRSVGRWLSGEHSIPYSAWALLCARAGLGNIWEEGGTDAS</sequence>
<dbReference type="EMBL" id="PVHK01000156">
    <property type="protein sequence ID" value="PRH40413.1"/>
    <property type="molecule type" value="Genomic_DNA"/>
</dbReference>
<name>A0AA44XXG5_BURVI</name>
<dbReference type="Proteomes" id="UP000237632">
    <property type="component" value="Unassembled WGS sequence"/>
</dbReference>
<gene>
    <name evidence="1" type="ORF">C6T65_20995</name>
</gene>
<organism evidence="1 2">
    <name type="scientific">Burkholderia vietnamiensis</name>
    <dbReference type="NCBI Taxonomy" id="60552"/>
    <lineage>
        <taxon>Bacteria</taxon>
        <taxon>Pseudomonadati</taxon>
        <taxon>Pseudomonadota</taxon>
        <taxon>Betaproteobacteria</taxon>
        <taxon>Burkholderiales</taxon>
        <taxon>Burkholderiaceae</taxon>
        <taxon>Burkholderia</taxon>
        <taxon>Burkholderia cepacia complex</taxon>
    </lineage>
</organism>